<dbReference type="Pfam" id="PF08238">
    <property type="entry name" value="Sel1"/>
    <property type="match status" value="13"/>
</dbReference>
<dbReference type="RefSeq" id="WP_191749831.1">
    <property type="nucleotide sequence ID" value="NZ_JACSQZ010000023.1"/>
</dbReference>
<dbReference type="InterPro" id="IPR011990">
    <property type="entry name" value="TPR-like_helical_dom_sf"/>
</dbReference>
<dbReference type="PANTHER" id="PTHR11102">
    <property type="entry name" value="SEL-1-LIKE PROTEIN"/>
    <property type="match status" value="1"/>
</dbReference>
<dbReference type="InterPro" id="IPR006597">
    <property type="entry name" value="Sel1-like"/>
</dbReference>
<sequence length="826" mass="96800">MKYNFDFLLLEFKDIYYILNKIWEEENLKVVNLNLIKFIKEAIITAHLNNKIFYNTENNLEENMELLYEKKIISYDLMRYIKNYLEELYYFKDLLNSNLEEEKDFDYMDILKNEDLIFEICVWLSLNYGEEDYSLFISSLSDEEKNVFNKYINISFDSDCEDEILDSLGIEELDEIEEYLQEETSAEENLLNGELYYLGKNVEKDYFKAKEYFEKAAKEGNEHAESYLGLFYEKGYGGEKDIEKALYWYKKAALKGNIFSQYSLGYLYYEGKKVEKNMDYSFKWYKEAAERGFAPAQYALSYLYKNGDGCEKNIFKAYYWLEESADNDFEDSYYVLGQSYLEGNSIDTDYKKAFFYLSKGVNKNDKNCLESLGDMYYWGLYVEEDKEKAFSLYEKSIEEGNVELYYKVGKLYEAEENLEQALLNYYKGHANGDVKSTQRLGSMYLNGEGVKKNKEKALEYIRIALEEEDHNSFYIMGLALLKENKKKAIEYLKKAYMKGSYYAAEVLATEGIRDYLNYKDVDELDILGYVNSTLEGGLPLGIYYYGLLNHYGLAVKKSDEMAFINFKEAAEKGCEEAILQIANWYKNGIFLAKDIEASIDLYEKALEMVSVRGIIELIEIYEKGIGGKKNYSRAFEGAELLKNLDIVQGNEKLAYYYLKGIGVDISSDNANKCINELMSLDKGKAYNLLGKLCEEGLLEVDEEEAIEYYLKAISLRETEAYSNLEYYLYKRGRKIKEFNLKASEESMQNPKSIYIRGINEIKKGKRTKDEDLIRIGINFITKSIHLGFYEGINDLIRMYQKDKSLEGEINLYKYKEMKAYYNLMNN</sequence>
<dbReference type="EMBL" id="JACSQZ010000023">
    <property type="protein sequence ID" value="MBD7915069.1"/>
    <property type="molecule type" value="Genomic_DNA"/>
</dbReference>
<reference evidence="1 2" key="1">
    <citation type="submission" date="2020-08" db="EMBL/GenBank/DDBJ databases">
        <title>A Genomic Blueprint of the Chicken Gut Microbiome.</title>
        <authorList>
            <person name="Gilroy R."/>
            <person name="Ravi A."/>
            <person name="Getino M."/>
            <person name="Pursley I."/>
            <person name="Horton D.L."/>
            <person name="Alikhan N.-F."/>
            <person name="Baker D."/>
            <person name="Gharbi K."/>
            <person name="Hall N."/>
            <person name="Watson M."/>
            <person name="Adriaenssens E.M."/>
            <person name="Foster-Nyarko E."/>
            <person name="Jarju S."/>
            <person name="Secka A."/>
            <person name="Antonio M."/>
            <person name="Oren A."/>
            <person name="Chaudhuri R."/>
            <person name="La Ragione R.M."/>
            <person name="Hildebrand F."/>
            <person name="Pallen M.J."/>
        </authorList>
    </citation>
    <scope>NUCLEOTIDE SEQUENCE [LARGE SCALE GENOMIC DNA]</scope>
    <source>
        <strain evidence="1 2">Sa3CUN1</strain>
    </source>
</reference>
<evidence type="ECO:0000313" key="2">
    <source>
        <dbReference type="Proteomes" id="UP000640335"/>
    </source>
</evidence>
<dbReference type="Proteomes" id="UP000640335">
    <property type="component" value="Unassembled WGS sequence"/>
</dbReference>
<proteinExistence type="predicted"/>
<dbReference type="InterPro" id="IPR050767">
    <property type="entry name" value="Sel1_AlgK"/>
</dbReference>
<dbReference type="SMART" id="SM00671">
    <property type="entry name" value="SEL1"/>
    <property type="match status" value="13"/>
</dbReference>
<gene>
    <name evidence="1" type="ORF">H9660_07890</name>
</gene>
<name>A0ABR8Q412_9CLOT</name>
<dbReference type="PANTHER" id="PTHR11102:SF160">
    <property type="entry name" value="ERAD-ASSOCIATED E3 UBIQUITIN-PROTEIN LIGASE COMPONENT HRD3"/>
    <property type="match status" value="1"/>
</dbReference>
<evidence type="ECO:0000313" key="1">
    <source>
        <dbReference type="EMBL" id="MBD7915069.1"/>
    </source>
</evidence>
<protein>
    <submittedName>
        <fullName evidence="1">SEL1-like repeat protein</fullName>
    </submittedName>
</protein>
<organism evidence="1 2">
    <name type="scientific">Clostridium gallinarum</name>
    <dbReference type="NCBI Taxonomy" id="2762246"/>
    <lineage>
        <taxon>Bacteria</taxon>
        <taxon>Bacillati</taxon>
        <taxon>Bacillota</taxon>
        <taxon>Clostridia</taxon>
        <taxon>Eubacteriales</taxon>
        <taxon>Clostridiaceae</taxon>
        <taxon>Clostridium</taxon>
    </lineage>
</organism>
<dbReference type="SUPFAM" id="SSF81901">
    <property type="entry name" value="HCP-like"/>
    <property type="match status" value="3"/>
</dbReference>
<comment type="caution">
    <text evidence="1">The sequence shown here is derived from an EMBL/GenBank/DDBJ whole genome shotgun (WGS) entry which is preliminary data.</text>
</comment>
<dbReference type="Gene3D" id="1.25.40.10">
    <property type="entry name" value="Tetratricopeptide repeat domain"/>
    <property type="match status" value="2"/>
</dbReference>
<keyword evidence="2" id="KW-1185">Reference proteome</keyword>
<accession>A0ABR8Q412</accession>